<dbReference type="EMBL" id="BMNY01000001">
    <property type="protein sequence ID" value="GGM69983.1"/>
    <property type="molecule type" value="Genomic_DNA"/>
</dbReference>
<reference evidence="1" key="2">
    <citation type="submission" date="2022-09" db="EMBL/GenBank/DDBJ databases">
        <authorList>
            <person name="Sun Q."/>
            <person name="Ohkuma M."/>
        </authorList>
    </citation>
    <scope>NUCLEOTIDE SEQUENCE</scope>
    <source>
        <strain evidence="1">JCM 13583</strain>
    </source>
</reference>
<dbReference type="Proteomes" id="UP000632195">
    <property type="component" value="Unassembled WGS sequence"/>
</dbReference>
<dbReference type="AlphaFoldDB" id="A0AA37F905"/>
<gene>
    <name evidence="1" type="ORF">GCM10007108_05100</name>
</gene>
<evidence type="ECO:0000313" key="2">
    <source>
        <dbReference type="Proteomes" id="UP000632195"/>
    </source>
</evidence>
<keyword evidence="2" id="KW-1185">Reference proteome</keyword>
<accession>A0AA37F905</accession>
<comment type="caution">
    <text evidence="1">The sequence shown here is derived from an EMBL/GenBank/DDBJ whole genome shotgun (WGS) entry which is preliminary data.</text>
</comment>
<proteinExistence type="predicted"/>
<name>A0AA37F905_9ARCH</name>
<evidence type="ECO:0000313" key="1">
    <source>
        <dbReference type="EMBL" id="GGM69983.1"/>
    </source>
</evidence>
<reference evidence="1" key="1">
    <citation type="journal article" date="2014" name="Int. J. Syst. Evol. Microbiol.">
        <title>Complete genome sequence of Corynebacterium casei LMG S-19264T (=DSM 44701T), isolated from a smear-ripened cheese.</title>
        <authorList>
            <consortium name="US DOE Joint Genome Institute (JGI-PGF)"/>
            <person name="Walter F."/>
            <person name="Albersmeier A."/>
            <person name="Kalinowski J."/>
            <person name="Ruckert C."/>
        </authorList>
    </citation>
    <scope>NUCLEOTIDE SEQUENCE</scope>
    <source>
        <strain evidence="1">JCM 13583</strain>
    </source>
</reference>
<sequence>MVASAAAIPSQAEVEASAAVMAEGVHVASPLALDFNTQYGCCGISWKPFGGAIYGNTELLGGALTVNLTCLGGDLCLPGILFLDNVNGLPGQFYILYGVANSTQSNWVYVNATSSSLPFNGWSEQNMSESGPYPLYASAGSTNYIDLCISTPAGCGQAPSITVYVYVNATLGSS</sequence>
<organism evidence="1 2">
    <name type="scientific">Thermogymnomonas acidicola</name>
    <dbReference type="NCBI Taxonomy" id="399579"/>
    <lineage>
        <taxon>Archaea</taxon>
        <taxon>Methanobacteriati</taxon>
        <taxon>Thermoplasmatota</taxon>
        <taxon>Thermoplasmata</taxon>
        <taxon>Thermoplasmatales</taxon>
        <taxon>Thermogymnomonas</taxon>
    </lineage>
</organism>
<protein>
    <submittedName>
        <fullName evidence="1">Uncharacterized protein</fullName>
    </submittedName>
</protein>